<accession>A0A444YKP5</accession>
<name>A0A444YKP5_ARAHY</name>
<dbReference type="Proteomes" id="UP000289738">
    <property type="component" value="Chromosome B06"/>
</dbReference>
<dbReference type="SUPFAM" id="SSF50249">
    <property type="entry name" value="Nucleic acid-binding proteins"/>
    <property type="match status" value="1"/>
</dbReference>
<gene>
    <name evidence="1" type="ORF">Ahy_B06g081258</name>
</gene>
<organism evidence="1 2">
    <name type="scientific">Arachis hypogaea</name>
    <name type="common">Peanut</name>
    <dbReference type="NCBI Taxonomy" id="3818"/>
    <lineage>
        <taxon>Eukaryota</taxon>
        <taxon>Viridiplantae</taxon>
        <taxon>Streptophyta</taxon>
        <taxon>Embryophyta</taxon>
        <taxon>Tracheophyta</taxon>
        <taxon>Spermatophyta</taxon>
        <taxon>Magnoliopsida</taxon>
        <taxon>eudicotyledons</taxon>
        <taxon>Gunneridae</taxon>
        <taxon>Pentapetalae</taxon>
        <taxon>rosids</taxon>
        <taxon>fabids</taxon>
        <taxon>Fabales</taxon>
        <taxon>Fabaceae</taxon>
        <taxon>Papilionoideae</taxon>
        <taxon>50 kb inversion clade</taxon>
        <taxon>dalbergioids sensu lato</taxon>
        <taxon>Dalbergieae</taxon>
        <taxon>Pterocarpus clade</taxon>
        <taxon>Arachis</taxon>
    </lineage>
</organism>
<dbReference type="AlphaFoldDB" id="A0A444YKP5"/>
<keyword evidence="2" id="KW-1185">Reference proteome</keyword>
<evidence type="ECO:0008006" key="3">
    <source>
        <dbReference type="Google" id="ProtNLM"/>
    </source>
</evidence>
<evidence type="ECO:0000313" key="1">
    <source>
        <dbReference type="EMBL" id="RYR02474.1"/>
    </source>
</evidence>
<protein>
    <recommendedName>
        <fullName evidence="3">DUF223 domain-containing protein</fullName>
    </recommendedName>
</protein>
<dbReference type="InterPro" id="IPR012340">
    <property type="entry name" value="NA-bd_OB-fold"/>
</dbReference>
<sequence>MNTLSYMIHLDQRDIYKLPVYSDCNADHIQYSVTDNHIPCEMQPVSTLVVFSLPSVTINVEPPSPVFPIVYTLEKPVSASHSSNYFMFTLLKYIDPLSKNQVYKIKVRLIKSWSLTYSKLKYQKLMIELVMMDEMFTKNLLLILYHYALSGDRIQCTIRNPLRRPFEDLSDGKVYTISNFSLSLNDQKYKPTTHSHYVIGLITRKGDTIEFTRNGKSCVYIVVELDDMKGNGKIRCTLWEEYAKMLVKHIEDQPTSEYIIIIQFEKFNLFKGSMGVSNTNCNSILYNNTDFPKNGTYVTYGTVVAIDYKSGWWYKSCKHCFHALRNMRIHSIVLPVTHSQILMFPRYIVLHL</sequence>
<evidence type="ECO:0000313" key="2">
    <source>
        <dbReference type="Proteomes" id="UP000289738"/>
    </source>
</evidence>
<dbReference type="Gene3D" id="2.40.50.140">
    <property type="entry name" value="Nucleic acid-binding proteins"/>
    <property type="match status" value="2"/>
</dbReference>
<dbReference type="EMBL" id="SDMP01000016">
    <property type="protein sequence ID" value="RYR02474.1"/>
    <property type="molecule type" value="Genomic_DNA"/>
</dbReference>
<reference evidence="1 2" key="1">
    <citation type="submission" date="2019-01" db="EMBL/GenBank/DDBJ databases">
        <title>Sequencing of cultivated peanut Arachis hypogaea provides insights into genome evolution and oil improvement.</title>
        <authorList>
            <person name="Chen X."/>
        </authorList>
    </citation>
    <scope>NUCLEOTIDE SEQUENCE [LARGE SCALE GENOMIC DNA]</scope>
    <source>
        <strain evidence="2">cv. Fuhuasheng</strain>
        <tissue evidence="1">Leaves</tissue>
    </source>
</reference>
<proteinExistence type="predicted"/>
<comment type="caution">
    <text evidence="1">The sequence shown here is derived from an EMBL/GenBank/DDBJ whole genome shotgun (WGS) entry which is preliminary data.</text>
</comment>